<evidence type="ECO:0000256" key="2">
    <source>
        <dbReference type="ARBA" id="ARBA00022475"/>
    </source>
</evidence>
<dbReference type="GO" id="GO:0009055">
    <property type="term" value="F:electron transfer activity"/>
    <property type="evidence" value="ECO:0007669"/>
    <property type="project" value="InterPro"/>
</dbReference>
<keyword evidence="9" id="KW-1185">Reference proteome</keyword>
<accession>A0A6L6J2Q4</accession>
<dbReference type="EMBL" id="WMII01000022">
    <property type="protein sequence ID" value="MTH66128.1"/>
    <property type="molecule type" value="Genomic_DNA"/>
</dbReference>
<proteinExistence type="predicted"/>
<dbReference type="InterPro" id="IPR011577">
    <property type="entry name" value="Cyt_b561_bac/Ni-Hgenase"/>
</dbReference>
<dbReference type="AlphaFoldDB" id="A0A6L6J2Q4"/>
<dbReference type="InterPro" id="IPR016174">
    <property type="entry name" value="Di-haem_cyt_TM"/>
</dbReference>
<feature type="domain" description="Cytochrome b561 bacterial/Ni-hydrogenase" evidence="7">
    <location>
        <begin position="11"/>
        <end position="190"/>
    </location>
</feature>
<keyword evidence="3 6" id="KW-0812">Transmembrane</keyword>
<feature type="transmembrane region" description="Helical" evidence="6">
    <location>
        <begin position="162"/>
        <end position="179"/>
    </location>
</feature>
<comment type="subcellular location">
    <subcellularLocation>
        <location evidence="1">Cell membrane</location>
        <topology evidence="1">Multi-pass membrane protein</topology>
    </subcellularLocation>
</comment>
<keyword evidence="5 6" id="KW-0472">Membrane</keyword>
<gene>
    <name evidence="8" type="ORF">GL284_17840</name>
</gene>
<sequence>MSITTDPFRIHSRMTRVLHAATALAIVWQLGLSLLMVPPDDAPVLGAPMILHEYGGAISLVVLVLFWLNAMTRRTGTSLRALLPWGSPARLAALWADLKAHLGALVHLRAPTHQADTGLASAVHGAGLLLMTAMAASGLLWWQGPASLTETAIELHVLCGNLVWAYLIGHALMGLFNHVRKDTSLGQMWSFGPRKELN</sequence>
<protein>
    <submittedName>
        <fullName evidence="8">Cytochrome b/b6 domain-containing protein</fullName>
    </submittedName>
</protein>
<evidence type="ECO:0000256" key="3">
    <source>
        <dbReference type="ARBA" id="ARBA00022692"/>
    </source>
</evidence>
<dbReference type="Proteomes" id="UP000478740">
    <property type="component" value="Unassembled WGS sequence"/>
</dbReference>
<evidence type="ECO:0000259" key="7">
    <source>
        <dbReference type="Pfam" id="PF01292"/>
    </source>
</evidence>
<evidence type="ECO:0000313" key="8">
    <source>
        <dbReference type="EMBL" id="MTH66128.1"/>
    </source>
</evidence>
<feature type="transmembrane region" description="Helical" evidence="6">
    <location>
        <begin position="49"/>
        <end position="70"/>
    </location>
</feature>
<dbReference type="RefSeq" id="WP_131389903.1">
    <property type="nucleotide sequence ID" value="NZ_WMIH01000023.1"/>
</dbReference>
<keyword evidence="4 6" id="KW-1133">Transmembrane helix</keyword>
<dbReference type="Gene3D" id="1.20.950.20">
    <property type="entry name" value="Transmembrane di-heme cytochromes, Chain C"/>
    <property type="match status" value="1"/>
</dbReference>
<evidence type="ECO:0000256" key="6">
    <source>
        <dbReference type="SAM" id="Phobius"/>
    </source>
</evidence>
<evidence type="ECO:0000256" key="5">
    <source>
        <dbReference type="ARBA" id="ARBA00023136"/>
    </source>
</evidence>
<dbReference type="GO" id="GO:0005886">
    <property type="term" value="C:plasma membrane"/>
    <property type="evidence" value="ECO:0007669"/>
    <property type="project" value="UniProtKB-SubCell"/>
</dbReference>
<organism evidence="8 9">
    <name type="scientific">Paracoccus shanxieyensis</name>
    <dbReference type="NCBI Taxonomy" id="2675752"/>
    <lineage>
        <taxon>Bacteria</taxon>
        <taxon>Pseudomonadati</taxon>
        <taxon>Pseudomonadota</taxon>
        <taxon>Alphaproteobacteria</taxon>
        <taxon>Rhodobacterales</taxon>
        <taxon>Paracoccaceae</taxon>
        <taxon>Paracoccus</taxon>
    </lineage>
</organism>
<comment type="caution">
    <text evidence="8">The sequence shown here is derived from an EMBL/GenBank/DDBJ whole genome shotgun (WGS) entry which is preliminary data.</text>
</comment>
<reference evidence="8 9" key="1">
    <citation type="submission" date="2019-11" db="EMBL/GenBank/DDBJ databases">
        <authorList>
            <person name="Dong K."/>
        </authorList>
    </citation>
    <scope>NUCLEOTIDE SEQUENCE [LARGE SCALE GENOMIC DNA]</scope>
    <source>
        <strain evidence="8 9">DK608</strain>
    </source>
</reference>
<evidence type="ECO:0000313" key="9">
    <source>
        <dbReference type="Proteomes" id="UP000478740"/>
    </source>
</evidence>
<feature type="transmembrane region" description="Helical" evidence="6">
    <location>
        <begin position="17"/>
        <end position="37"/>
    </location>
</feature>
<keyword evidence="2" id="KW-1003">Cell membrane</keyword>
<feature type="transmembrane region" description="Helical" evidence="6">
    <location>
        <begin position="119"/>
        <end position="142"/>
    </location>
</feature>
<dbReference type="SUPFAM" id="SSF81342">
    <property type="entry name" value="Transmembrane di-heme cytochromes"/>
    <property type="match status" value="1"/>
</dbReference>
<evidence type="ECO:0000256" key="1">
    <source>
        <dbReference type="ARBA" id="ARBA00004651"/>
    </source>
</evidence>
<evidence type="ECO:0000256" key="4">
    <source>
        <dbReference type="ARBA" id="ARBA00022989"/>
    </source>
</evidence>
<dbReference type="Pfam" id="PF01292">
    <property type="entry name" value="Ni_hydr_CYTB"/>
    <property type="match status" value="1"/>
</dbReference>
<dbReference type="GO" id="GO:0022904">
    <property type="term" value="P:respiratory electron transport chain"/>
    <property type="evidence" value="ECO:0007669"/>
    <property type="project" value="InterPro"/>
</dbReference>
<name>A0A6L6J2Q4_9RHOB</name>